<evidence type="ECO:0000313" key="11">
    <source>
        <dbReference type="EMBL" id="HFH28319.1"/>
    </source>
</evidence>
<dbReference type="InterPro" id="IPR003256">
    <property type="entry name" value="Ribosomal_uL24"/>
</dbReference>
<dbReference type="Gene3D" id="2.30.30.30">
    <property type="match status" value="1"/>
</dbReference>
<comment type="function">
    <text evidence="8">One of two assembly initiator proteins, it binds directly to the 5'-end of the 23S rRNA, where it nucleates assembly of the 50S subunit.</text>
</comment>
<sequence>MTQHKFKLKRDDTVQIIAGKDKGKRGKILKILRDKDRVVVEGANIVKKAMKRKSQQDRGGIVELEAPIHISNVMIVCKKCGPTRIGFKLEGETKVRVCKKCGEAL</sequence>
<dbReference type="InterPro" id="IPR005824">
    <property type="entry name" value="KOW"/>
</dbReference>
<evidence type="ECO:0000259" key="10">
    <source>
        <dbReference type="SMART" id="SM00739"/>
    </source>
</evidence>
<dbReference type="InterPro" id="IPR008991">
    <property type="entry name" value="Translation_prot_SH3-like_sf"/>
</dbReference>
<dbReference type="InterPro" id="IPR041988">
    <property type="entry name" value="Ribosomal_uL24_KOW"/>
</dbReference>
<accession>A0A7C3HVT4</accession>
<dbReference type="NCBIfam" id="TIGR01079">
    <property type="entry name" value="rplX_bact"/>
    <property type="match status" value="1"/>
</dbReference>
<evidence type="ECO:0000256" key="1">
    <source>
        <dbReference type="ARBA" id="ARBA00010618"/>
    </source>
</evidence>
<reference evidence="11" key="1">
    <citation type="journal article" date="2020" name="mSystems">
        <title>Genome- and Community-Level Interaction Insights into Carbon Utilization and Element Cycling Functions of Hydrothermarchaeota in Hydrothermal Sediment.</title>
        <authorList>
            <person name="Zhou Z."/>
            <person name="Liu Y."/>
            <person name="Xu W."/>
            <person name="Pan J."/>
            <person name="Luo Z.H."/>
            <person name="Li M."/>
        </authorList>
    </citation>
    <scope>NUCLEOTIDE SEQUENCE [LARGE SCALE GENOMIC DNA]</scope>
    <source>
        <strain evidence="11">SpSt-503</strain>
    </source>
</reference>
<dbReference type="EMBL" id="DSVL01000067">
    <property type="protein sequence ID" value="HFH28319.1"/>
    <property type="molecule type" value="Genomic_DNA"/>
</dbReference>
<comment type="caution">
    <text evidence="11">The sequence shown here is derived from an EMBL/GenBank/DDBJ whole genome shotgun (WGS) entry which is preliminary data.</text>
</comment>
<dbReference type="InterPro" id="IPR014722">
    <property type="entry name" value="Rib_uL2_dom2"/>
</dbReference>
<evidence type="ECO:0000256" key="7">
    <source>
        <dbReference type="ARBA" id="ARBA00058688"/>
    </source>
</evidence>
<feature type="domain" description="KOW" evidence="10">
    <location>
        <begin position="7"/>
        <end position="34"/>
    </location>
</feature>
<keyword evidence="3 8" id="KW-0694">RNA-binding</keyword>
<evidence type="ECO:0000256" key="2">
    <source>
        <dbReference type="ARBA" id="ARBA00022730"/>
    </source>
</evidence>
<dbReference type="FunFam" id="2.30.30.30:FF:000004">
    <property type="entry name" value="50S ribosomal protein L24"/>
    <property type="match status" value="1"/>
</dbReference>
<dbReference type="GO" id="GO:0019843">
    <property type="term" value="F:rRNA binding"/>
    <property type="evidence" value="ECO:0007669"/>
    <property type="project" value="UniProtKB-UniRule"/>
</dbReference>
<name>A0A7C3HVT4_9SPIR</name>
<dbReference type="InterPro" id="IPR005825">
    <property type="entry name" value="Ribosomal_uL24_CS"/>
</dbReference>
<dbReference type="Pfam" id="PF17136">
    <property type="entry name" value="ribosomal_L24"/>
    <property type="match status" value="1"/>
</dbReference>
<evidence type="ECO:0000256" key="5">
    <source>
        <dbReference type="ARBA" id="ARBA00023274"/>
    </source>
</evidence>
<dbReference type="PANTHER" id="PTHR12903">
    <property type="entry name" value="MITOCHONDRIAL RIBOSOMAL PROTEIN L24"/>
    <property type="match status" value="1"/>
</dbReference>
<dbReference type="CDD" id="cd06089">
    <property type="entry name" value="KOW_RPL26"/>
    <property type="match status" value="1"/>
</dbReference>
<dbReference type="GO" id="GO:0006412">
    <property type="term" value="P:translation"/>
    <property type="evidence" value="ECO:0007669"/>
    <property type="project" value="UniProtKB-UniRule"/>
</dbReference>
<organism evidence="11">
    <name type="scientific">Gracilinema caldarium</name>
    <dbReference type="NCBI Taxonomy" id="215591"/>
    <lineage>
        <taxon>Bacteria</taxon>
        <taxon>Pseudomonadati</taxon>
        <taxon>Spirochaetota</taxon>
        <taxon>Spirochaetia</taxon>
        <taxon>Spirochaetales</taxon>
        <taxon>Breznakiellaceae</taxon>
        <taxon>Gracilinema</taxon>
    </lineage>
</organism>
<evidence type="ECO:0000256" key="4">
    <source>
        <dbReference type="ARBA" id="ARBA00022980"/>
    </source>
</evidence>
<dbReference type="AlphaFoldDB" id="A0A7C3HVT4"/>
<protein>
    <recommendedName>
        <fullName evidence="6 8">Large ribosomal subunit protein uL24</fullName>
    </recommendedName>
</protein>
<comment type="function">
    <text evidence="7 8">One of the proteins that surrounds the polypeptide exit tunnel on the outside of the subunit.</text>
</comment>
<comment type="subunit">
    <text evidence="8">Part of the 50S ribosomal subunit.</text>
</comment>
<dbReference type="SUPFAM" id="SSF50104">
    <property type="entry name" value="Translation proteins SH3-like domain"/>
    <property type="match status" value="1"/>
</dbReference>
<evidence type="ECO:0000256" key="6">
    <source>
        <dbReference type="ARBA" id="ARBA00035206"/>
    </source>
</evidence>
<keyword evidence="2 8" id="KW-0699">rRNA-binding</keyword>
<gene>
    <name evidence="8" type="primary">rplX</name>
    <name evidence="11" type="ORF">ENS59_02245</name>
</gene>
<dbReference type="HAMAP" id="MF_01326_B">
    <property type="entry name" value="Ribosomal_uL24_B"/>
    <property type="match status" value="1"/>
</dbReference>
<proteinExistence type="inferred from homology"/>
<evidence type="ECO:0000256" key="3">
    <source>
        <dbReference type="ARBA" id="ARBA00022884"/>
    </source>
</evidence>
<evidence type="ECO:0000256" key="8">
    <source>
        <dbReference type="HAMAP-Rule" id="MF_01326"/>
    </source>
</evidence>
<dbReference type="InterPro" id="IPR057264">
    <property type="entry name" value="Ribosomal_uL24_C"/>
</dbReference>
<dbReference type="GO" id="GO:0005840">
    <property type="term" value="C:ribosome"/>
    <property type="evidence" value="ECO:0007669"/>
    <property type="project" value="UniProtKB-KW"/>
</dbReference>
<dbReference type="SMART" id="SM00739">
    <property type="entry name" value="KOW"/>
    <property type="match status" value="1"/>
</dbReference>
<dbReference type="GO" id="GO:0003735">
    <property type="term" value="F:structural constituent of ribosome"/>
    <property type="evidence" value="ECO:0007669"/>
    <property type="project" value="InterPro"/>
</dbReference>
<evidence type="ECO:0000256" key="9">
    <source>
        <dbReference type="RuleBase" id="RU003477"/>
    </source>
</evidence>
<dbReference type="PROSITE" id="PS01108">
    <property type="entry name" value="RIBOSOMAL_L24"/>
    <property type="match status" value="1"/>
</dbReference>
<comment type="similarity">
    <text evidence="1 8 9">Belongs to the universal ribosomal protein uL24 family.</text>
</comment>
<dbReference type="Pfam" id="PF00467">
    <property type="entry name" value="KOW"/>
    <property type="match status" value="1"/>
</dbReference>
<keyword evidence="4 8" id="KW-0689">Ribosomal protein</keyword>
<keyword evidence="5 8" id="KW-0687">Ribonucleoprotein</keyword>
<dbReference type="GO" id="GO:1990904">
    <property type="term" value="C:ribonucleoprotein complex"/>
    <property type="evidence" value="ECO:0007669"/>
    <property type="project" value="UniProtKB-KW"/>
</dbReference>